<dbReference type="AlphaFoldDB" id="A0A542TGZ9"/>
<keyword evidence="1" id="KW-1133">Transmembrane helix</keyword>
<dbReference type="Proteomes" id="UP000318103">
    <property type="component" value="Unassembled WGS sequence"/>
</dbReference>
<evidence type="ECO:0000256" key="1">
    <source>
        <dbReference type="SAM" id="Phobius"/>
    </source>
</evidence>
<reference evidence="2 3" key="1">
    <citation type="submission" date="2019-06" db="EMBL/GenBank/DDBJ databases">
        <title>Sequencing the genomes of 1000 actinobacteria strains.</title>
        <authorList>
            <person name="Klenk H.-P."/>
        </authorList>
    </citation>
    <scope>NUCLEOTIDE SEQUENCE [LARGE SCALE GENOMIC DNA]</scope>
    <source>
        <strain evidence="2 3">DSM 41929</strain>
    </source>
</reference>
<organism evidence="2 3">
    <name type="scientific">Streptomyces puniciscabiei</name>
    <dbReference type="NCBI Taxonomy" id="164348"/>
    <lineage>
        <taxon>Bacteria</taxon>
        <taxon>Bacillati</taxon>
        <taxon>Actinomycetota</taxon>
        <taxon>Actinomycetes</taxon>
        <taxon>Kitasatosporales</taxon>
        <taxon>Streptomycetaceae</taxon>
        <taxon>Streptomyces</taxon>
    </lineage>
</organism>
<keyword evidence="1" id="KW-0812">Transmembrane</keyword>
<dbReference type="EMBL" id="VFNX01000002">
    <property type="protein sequence ID" value="TQK86121.1"/>
    <property type="molecule type" value="Genomic_DNA"/>
</dbReference>
<protein>
    <submittedName>
        <fullName evidence="2">Uncharacterized protein</fullName>
    </submittedName>
</protein>
<evidence type="ECO:0000313" key="3">
    <source>
        <dbReference type="Proteomes" id="UP000318103"/>
    </source>
</evidence>
<evidence type="ECO:0000313" key="2">
    <source>
        <dbReference type="EMBL" id="TQK86121.1"/>
    </source>
</evidence>
<dbReference type="RefSeq" id="WP_055705089.1">
    <property type="nucleotide sequence ID" value="NZ_JBPJFI010000001.1"/>
</dbReference>
<keyword evidence="3" id="KW-1185">Reference proteome</keyword>
<gene>
    <name evidence="2" type="ORF">FB563_6205</name>
</gene>
<keyword evidence="1" id="KW-0472">Membrane</keyword>
<proteinExistence type="predicted"/>
<accession>A0A542TGZ9</accession>
<feature type="transmembrane region" description="Helical" evidence="1">
    <location>
        <begin position="50"/>
        <end position="72"/>
    </location>
</feature>
<name>A0A542TGZ9_9ACTN</name>
<sequence length="83" mass="8588">MIACQGIADAPQMQQHEGVRLVAAADKVAAVSDDRVSAIRGMRVAERLKGLLAGEAGRAATLVAALLAALIWSNAFPATYQAV</sequence>
<comment type="caution">
    <text evidence="2">The sequence shown here is derived from an EMBL/GenBank/DDBJ whole genome shotgun (WGS) entry which is preliminary data.</text>
</comment>